<feature type="domain" description="N-acetyltransferase" evidence="3">
    <location>
        <begin position="14"/>
        <end position="165"/>
    </location>
</feature>
<evidence type="ECO:0000256" key="1">
    <source>
        <dbReference type="ARBA" id="ARBA00022679"/>
    </source>
</evidence>
<dbReference type="Gene3D" id="3.40.630.30">
    <property type="match status" value="1"/>
</dbReference>
<evidence type="ECO:0000313" key="5">
    <source>
        <dbReference type="Proteomes" id="UP001595923"/>
    </source>
</evidence>
<reference evidence="5" key="1">
    <citation type="journal article" date="2019" name="Int. J. Syst. Evol. Microbiol.">
        <title>The Global Catalogue of Microorganisms (GCM) 10K type strain sequencing project: providing services to taxonomists for standard genome sequencing and annotation.</title>
        <authorList>
            <consortium name="The Broad Institute Genomics Platform"/>
            <consortium name="The Broad Institute Genome Sequencing Center for Infectious Disease"/>
            <person name="Wu L."/>
            <person name="Ma J."/>
        </authorList>
    </citation>
    <scope>NUCLEOTIDE SEQUENCE [LARGE SCALE GENOMIC DNA]</scope>
    <source>
        <strain evidence="5">XZYJ18</strain>
    </source>
</reference>
<organism evidence="4 5">
    <name type="scientific">Nocardiopsis mangrovi</name>
    <dbReference type="NCBI Taxonomy" id="1179818"/>
    <lineage>
        <taxon>Bacteria</taxon>
        <taxon>Bacillati</taxon>
        <taxon>Actinomycetota</taxon>
        <taxon>Actinomycetes</taxon>
        <taxon>Streptosporangiales</taxon>
        <taxon>Nocardiopsidaceae</taxon>
        <taxon>Nocardiopsis</taxon>
    </lineage>
</organism>
<keyword evidence="5" id="KW-1185">Reference proteome</keyword>
<keyword evidence="2" id="KW-0012">Acyltransferase</keyword>
<dbReference type="PROSITE" id="PS51186">
    <property type="entry name" value="GNAT"/>
    <property type="match status" value="1"/>
</dbReference>
<dbReference type="Proteomes" id="UP001595923">
    <property type="component" value="Unassembled WGS sequence"/>
</dbReference>
<keyword evidence="1" id="KW-0808">Transferase</keyword>
<dbReference type="PANTHER" id="PTHR43877">
    <property type="entry name" value="AMINOALKYLPHOSPHONATE N-ACETYLTRANSFERASE-RELATED-RELATED"/>
    <property type="match status" value="1"/>
</dbReference>
<sequence length="183" mass="19633">MAAPPDTVDERTDTEFRAVALSDPLALPLLDGLRREYDSRYGDSSAEMARATGADFAPPDGALILLLAGGSPIAGGAFRRHDTETAEVKRMWTHQAHRRRGLGRRVLAELERRASDAGYTRIHLTTGPRQPEARALYLAAGFTPRFDVRADPLTIGPLPFAKELPSAAAAESAPPGPRPGAGR</sequence>
<dbReference type="InterPro" id="IPR016181">
    <property type="entry name" value="Acyl_CoA_acyltransferase"/>
</dbReference>
<dbReference type="Pfam" id="PF00583">
    <property type="entry name" value="Acetyltransf_1"/>
    <property type="match status" value="1"/>
</dbReference>
<gene>
    <name evidence="4" type="ORF">ACFO4E_19835</name>
</gene>
<dbReference type="InterPro" id="IPR000182">
    <property type="entry name" value="GNAT_dom"/>
</dbReference>
<dbReference type="InterPro" id="IPR050832">
    <property type="entry name" value="Bact_Acetyltransf"/>
</dbReference>
<protein>
    <submittedName>
        <fullName evidence="4">GNAT family N-acetyltransferase</fullName>
    </submittedName>
</protein>
<dbReference type="EMBL" id="JBHSFQ010000021">
    <property type="protein sequence ID" value="MFC4564116.1"/>
    <property type="molecule type" value="Genomic_DNA"/>
</dbReference>
<dbReference type="SUPFAM" id="SSF55729">
    <property type="entry name" value="Acyl-CoA N-acyltransferases (Nat)"/>
    <property type="match status" value="1"/>
</dbReference>
<dbReference type="RefSeq" id="WP_378576961.1">
    <property type="nucleotide sequence ID" value="NZ_JBHSFQ010000021.1"/>
</dbReference>
<name>A0ABV9DZA7_9ACTN</name>
<evidence type="ECO:0000259" key="3">
    <source>
        <dbReference type="PROSITE" id="PS51186"/>
    </source>
</evidence>
<comment type="caution">
    <text evidence="4">The sequence shown here is derived from an EMBL/GenBank/DDBJ whole genome shotgun (WGS) entry which is preliminary data.</text>
</comment>
<dbReference type="PANTHER" id="PTHR43877:SF2">
    <property type="entry name" value="AMINOALKYLPHOSPHONATE N-ACETYLTRANSFERASE-RELATED"/>
    <property type="match status" value="1"/>
</dbReference>
<evidence type="ECO:0000313" key="4">
    <source>
        <dbReference type="EMBL" id="MFC4564116.1"/>
    </source>
</evidence>
<proteinExistence type="predicted"/>
<evidence type="ECO:0000256" key="2">
    <source>
        <dbReference type="ARBA" id="ARBA00023315"/>
    </source>
</evidence>
<accession>A0ABV9DZA7</accession>